<sequence>MSGTARYSLVVADQYKRVLKKLCRKNPALVLEIERAVGKILYYPEFGKPLRHSLRNYRRVHIEGSFVLLYETQGTVVRLIDFDHHNQIYKKYS</sequence>
<accession>A0A1F6CW32</accession>
<dbReference type="Proteomes" id="UP000176863">
    <property type="component" value="Unassembled WGS sequence"/>
</dbReference>
<dbReference type="InterPro" id="IPR007712">
    <property type="entry name" value="RelE/ParE_toxin"/>
</dbReference>
<gene>
    <name evidence="2" type="ORF">A2851_00200</name>
</gene>
<dbReference type="AlphaFoldDB" id="A0A1F6CW32"/>
<dbReference type="Pfam" id="PF05016">
    <property type="entry name" value="ParE_toxin"/>
    <property type="match status" value="1"/>
</dbReference>
<organism evidence="2 3">
    <name type="scientific">Candidatus Kaiserbacteria bacterium RIFCSPHIGHO2_01_FULL_53_29</name>
    <dbReference type="NCBI Taxonomy" id="1798480"/>
    <lineage>
        <taxon>Bacteria</taxon>
        <taxon>Candidatus Kaiseribacteriota</taxon>
    </lineage>
</organism>
<dbReference type="Gene3D" id="3.30.2310.20">
    <property type="entry name" value="RelE-like"/>
    <property type="match status" value="1"/>
</dbReference>
<evidence type="ECO:0008006" key="4">
    <source>
        <dbReference type="Google" id="ProtNLM"/>
    </source>
</evidence>
<dbReference type="InterPro" id="IPR035093">
    <property type="entry name" value="RelE/ParE_toxin_dom_sf"/>
</dbReference>
<evidence type="ECO:0000313" key="3">
    <source>
        <dbReference type="Proteomes" id="UP000176863"/>
    </source>
</evidence>
<evidence type="ECO:0000313" key="2">
    <source>
        <dbReference type="EMBL" id="OGG53386.1"/>
    </source>
</evidence>
<keyword evidence="1" id="KW-1277">Toxin-antitoxin system</keyword>
<evidence type="ECO:0000256" key="1">
    <source>
        <dbReference type="ARBA" id="ARBA00022649"/>
    </source>
</evidence>
<dbReference type="STRING" id="1798480.A2851_00200"/>
<comment type="caution">
    <text evidence="2">The sequence shown here is derived from an EMBL/GenBank/DDBJ whole genome shotgun (WGS) entry which is preliminary data.</text>
</comment>
<proteinExistence type="predicted"/>
<reference evidence="2 3" key="1">
    <citation type="journal article" date="2016" name="Nat. Commun.">
        <title>Thousands of microbial genomes shed light on interconnected biogeochemical processes in an aquifer system.</title>
        <authorList>
            <person name="Anantharaman K."/>
            <person name="Brown C.T."/>
            <person name="Hug L.A."/>
            <person name="Sharon I."/>
            <person name="Castelle C.J."/>
            <person name="Probst A.J."/>
            <person name="Thomas B.C."/>
            <person name="Singh A."/>
            <person name="Wilkins M.J."/>
            <person name="Karaoz U."/>
            <person name="Brodie E.L."/>
            <person name="Williams K.H."/>
            <person name="Hubbard S.S."/>
            <person name="Banfield J.F."/>
        </authorList>
    </citation>
    <scope>NUCLEOTIDE SEQUENCE [LARGE SCALE GENOMIC DNA]</scope>
</reference>
<protein>
    <recommendedName>
        <fullName evidence="4">Addiction module toxin RelE</fullName>
    </recommendedName>
</protein>
<dbReference type="EMBL" id="MFKT01000013">
    <property type="protein sequence ID" value="OGG53386.1"/>
    <property type="molecule type" value="Genomic_DNA"/>
</dbReference>
<name>A0A1F6CW32_9BACT</name>
<dbReference type="SUPFAM" id="SSF143011">
    <property type="entry name" value="RelE-like"/>
    <property type="match status" value="1"/>
</dbReference>